<dbReference type="InterPro" id="IPR001034">
    <property type="entry name" value="DeoR_HTH"/>
</dbReference>
<protein>
    <submittedName>
        <fullName evidence="5">Galactitol utilization operon repressor</fullName>
    </submittedName>
</protein>
<organism evidence="5 6">
    <name type="scientific">Luteimicrobium xylanilyticum</name>
    <dbReference type="NCBI Taxonomy" id="1133546"/>
    <lineage>
        <taxon>Bacteria</taxon>
        <taxon>Bacillati</taxon>
        <taxon>Actinomycetota</taxon>
        <taxon>Actinomycetes</taxon>
        <taxon>Micrococcales</taxon>
        <taxon>Luteimicrobium</taxon>
    </lineage>
</organism>
<dbReference type="InterPro" id="IPR014036">
    <property type="entry name" value="DeoR-like_C"/>
</dbReference>
<dbReference type="InterPro" id="IPR050313">
    <property type="entry name" value="Carb_Metab_HTH_regulators"/>
</dbReference>
<proteinExistence type="predicted"/>
<dbReference type="KEGG" id="lxl:KDY119_00569"/>
<evidence type="ECO:0000313" key="5">
    <source>
        <dbReference type="EMBL" id="QFU97075.1"/>
    </source>
</evidence>
<dbReference type="SMART" id="SM00420">
    <property type="entry name" value="HTH_DEOR"/>
    <property type="match status" value="1"/>
</dbReference>
<feature type="domain" description="HTH deoR-type" evidence="4">
    <location>
        <begin position="3"/>
        <end position="58"/>
    </location>
</feature>
<dbReference type="Gene3D" id="3.40.50.1360">
    <property type="match status" value="1"/>
</dbReference>
<dbReference type="GO" id="GO:0003700">
    <property type="term" value="F:DNA-binding transcription factor activity"/>
    <property type="evidence" value="ECO:0007669"/>
    <property type="project" value="InterPro"/>
</dbReference>
<evidence type="ECO:0000256" key="1">
    <source>
        <dbReference type="ARBA" id="ARBA00023015"/>
    </source>
</evidence>
<dbReference type="Gene3D" id="1.10.10.10">
    <property type="entry name" value="Winged helix-like DNA-binding domain superfamily/Winged helix DNA-binding domain"/>
    <property type="match status" value="1"/>
</dbReference>
<dbReference type="EMBL" id="CP045529">
    <property type="protein sequence ID" value="QFU97075.1"/>
    <property type="molecule type" value="Genomic_DNA"/>
</dbReference>
<keyword evidence="3" id="KW-0804">Transcription</keyword>
<dbReference type="InterPro" id="IPR018356">
    <property type="entry name" value="Tscrpt_reg_HTH_DeoR_CS"/>
</dbReference>
<dbReference type="PRINTS" id="PR00037">
    <property type="entry name" value="HTHLACR"/>
</dbReference>
<dbReference type="InterPro" id="IPR036390">
    <property type="entry name" value="WH_DNA-bd_sf"/>
</dbReference>
<dbReference type="PANTHER" id="PTHR30363">
    <property type="entry name" value="HTH-TYPE TRANSCRIPTIONAL REGULATOR SRLR-RELATED"/>
    <property type="match status" value="1"/>
</dbReference>
<evidence type="ECO:0000313" key="6">
    <source>
        <dbReference type="Proteomes" id="UP000326702"/>
    </source>
</evidence>
<name>A0A5P9Q9I7_9MICO</name>
<reference evidence="5 6" key="1">
    <citation type="submission" date="2019-10" db="EMBL/GenBank/DDBJ databases">
        <title>Genome sequence of Luteimicrobium xylanilyticum HY-24.</title>
        <authorList>
            <person name="Kim D.Y."/>
            <person name="Park H.-Y."/>
        </authorList>
    </citation>
    <scope>NUCLEOTIDE SEQUENCE [LARGE SCALE GENOMIC DNA]</scope>
    <source>
        <strain evidence="5 6">HY-24</strain>
    </source>
</reference>
<dbReference type="InterPro" id="IPR036388">
    <property type="entry name" value="WH-like_DNA-bd_sf"/>
</dbReference>
<dbReference type="SUPFAM" id="SSF100950">
    <property type="entry name" value="NagB/RpiA/CoA transferase-like"/>
    <property type="match status" value="1"/>
</dbReference>
<keyword evidence="2" id="KW-0238">DNA-binding</keyword>
<dbReference type="SUPFAM" id="SSF46785">
    <property type="entry name" value="Winged helix' DNA-binding domain"/>
    <property type="match status" value="1"/>
</dbReference>
<dbReference type="AlphaFoldDB" id="A0A5P9Q9I7"/>
<dbReference type="SMART" id="SM01134">
    <property type="entry name" value="DeoRC"/>
    <property type="match status" value="1"/>
</dbReference>
<dbReference type="RefSeq" id="WP_036954116.1">
    <property type="nucleotide sequence ID" value="NZ_BAABIH010000013.1"/>
</dbReference>
<evidence type="ECO:0000259" key="4">
    <source>
        <dbReference type="PROSITE" id="PS51000"/>
    </source>
</evidence>
<dbReference type="PROSITE" id="PS51000">
    <property type="entry name" value="HTH_DEOR_2"/>
    <property type="match status" value="1"/>
</dbReference>
<dbReference type="Proteomes" id="UP000326702">
    <property type="component" value="Chromosome"/>
</dbReference>
<dbReference type="Pfam" id="PF08220">
    <property type="entry name" value="HTH_DeoR"/>
    <property type="match status" value="1"/>
</dbReference>
<sequence length="258" mass="27149">MHAFERRQAIVEQVRSRGLASLRELASAVDASEVTIRRDVRILEQEGVIDRRRGGAAWPGGLTHEQTYQQKSQVAAAEKAAIAAVAAELVSEGDAVVLGAGTTTRELARLLVKFQDLTVVTNSVLVAEELARSSVEVVMTGGTLRGSTFALVGSAAEASLQGIRVRRAFLSGNGFTVSRGLSTPNAQSASIDRAIVGAAQEVVVLADHTKLGLDTMMQTVPVEAITHLVTDEHADSDLLAQLRPLGVSVHVAPVDASA</sequence>
<dbReference type="PROSITE" id="PS00894">
    <property type="entry name" value="HTH_DEOR_1"/>
    <property type="match status" value="1"/>
</dbReference>
<dbReference type="InterPro" id="IPR037171">
    <property type="entry name" value="NagB/RpiA_transferase-like"/>
</dbReference>
<evidence type="ECO:0000256" key="3">
    <source>
        <dbReference type="ARBA" id="ARBA00023163"/>
    </source>
</evidence>
<dbReference type="Pfam" id="PF00455">
    <property type="entry name" value="DeoRC"/>
    <property type="match status" value="1"/>
</dbReference>
<gene>
    <name evidence="5" type="ORF">KDY119_00569</name>
</gene>
<dbReference type="PANTHER" id="PTHR30363:SF44">
    <property type="entry name" value="AGA OPERON TRANSCRIPTIONAL REPRESSOR-RELATED"/>
    <property type="match status" value="1"/>
</dbReference>
<accession>A0A5P9Q9I7</accession>
<keyword evidence="6" id="KW-1185">Reference proteome</keyword>
<dbReference type="GO" id="GO:0003677">
    <property type="term" value="F:DNA binding"/>
    <property type="evidence" value="ECO:0007669"/>
    <property type="project" value="UniProtKB-KW"/>
</dbReference>
<keyword evidence="1" id="KW-0805">Transcription regulation</keyword>
<evidence type="ECO:0000256" key="2">
    <source>
        <dbReference type="ARBA" id="ARBA00023125"/>
    </source>
</evidence>